<dbReference type="PANTHER" id="PTHR33116">
    <property type="entry name" value="REVERSE TRANSCRIPTASE ZINC-BINDING DOMAIN-CONTAINING PROTEIN-RELATED-RELATED"/>
    <property type="match status" value="1"/>
</dbReference>
<gene>
    <name evidence="2" type="ORF">MTR67_025927</name>
</gene>
<feature type="domain" description="Reverse transcriptase" evidence="1">
    <location>
        <begin position="1"/>
        <end position="229"/>
    </location>
</feature>
<name>A0AAF0TTG8_SOLVR</name>
<evidence type="ECO:0000313" key="2">
    <source>
        <dbReference type="EMBL" id="WMV32542.1"/>
    </source>
</evidence>
<reference evidence="2" key="1">
    <citation type="submission" date="2023-08" db="EMBL/GenBank/DDBJ databases">
        <title>A de novo genome assembly of Solanum verrucosum Schlechtendal, a Mexican diploid species geographically isolated from the other diploid A-genome species in potato relatives.</title>
        <authorList>
            <person name="Hosaka K."/>
        </authorList>
    </citation>
    <scope>NUCLEOTIDE SEQUENCE</scope>
    <source>
        <tissue evidence="2">Young leaves</tissue>
    </source>
</reference>
<dbReference type="Pfam" id="PF00078">
    <property type="entry name" value="RVT_1"/>
    <property type="match status" value="1"/>
</dbReference>
<keyword evidence="3" id="KW-1185">Reference proteome</keyword>
<dbReference type="InterPro" id="IPR000477">
    <property type="entry name" value="RT_dom"/>
</dbReference>
<dbReference type="PROSITE" id="PS50878">
    <property type="entry name" value="RT_POL"/>
    <property type="match status" value="1"/>
</dbReference>
<dbReference type="CDD" id="cd01650">
    <property type="entry name" value="RT_nLTR_like"/>
    <property type="match status" value="1"/>
</dbReference>
<dbReference type="AlphaFoldDB" id="A0AAF0TTG8"/>
<dbReference type="Proteomes" id="UP001234989">
    <property type="component" value="Chromosome 6"/>
</dbReference>
<accession>A0AAF0TTG8</accession>
<protein>
    <recommendedName>
        <fullName evidence="1">Reverse transcriptase domain-containing protein</fullName>
    </recommendedName>
</protein>
<dbReference type="InterPro" id="IPR043502">
    <property type="entry name" value="DNA/RNA_pol_sf"/>
</dbReference>
<organism evidence="2 3">
    <name type="scientific">Solanum verrucosum</name>
    <dbReference type="NCBI Taxonomy" id="315347"/>
    <lineage>
        <taxon>Eukaryota</taxon>
        <taxon>Viridiplantae</taxon>
        <taxon>Streptophyta</taxon>
        <taxon>Embryophyta</taxon>
        <taxon>Tracheophyta</taxon>
        <taxon>Spermatophyta</taxon>
        <taxon>Magnoliopsida</taxon>
        <taxon>eudicotyledons</taxon>
        <taxon>Gunneridae</taxon>
        <taxon>Pentapetalae</taxon>
        <taxon>asterids</taxon>
        <taxon>lamiids</taxon>
        <taxon>Solanales</taxon>
        <taxon>Solanaceae</taxon>
        <taxon>Solanoideae</taxon>
        <taxon>Solaneae</taxon>
        <taxon>Solanum</taxon>
    </lineage>
</organism>
<evidence type="ECO:0000313" key="3">
    <source>
        <dbReference type="Proteomes" id="UP001234989"/>
    </source>
</evidence>
<proteinExistence type="predicted"/>
<sequence length="596" mass="69642">MAQHDNLRLNWQKIAHFKGRNISENVLLAHEVISNIRLRGKPDNMVIKLDMAKAYDMVEWNFLIKVLEKMGFGAEILDMIWRLIANNWYSVIINGQNHGFFHSTRGVKQGDPLSPALFILSAEVLSRAMNQLYERYEYKSYGLPKWSDKLNHLSYADDTIIFAAADNFFLKLIMRVLRKYEEQSGQLINKDKSSYYVHNKAAHASRQLVEEITGFTRGLFPLTYLGCPIGHAKKKKVYFSMLIKKIQNKLQLWKGKLLTFGGEIVLINSVLQSIPIYLLSVSNSPKCVIHDIHRMFAKFMWNFKEEGRSTHWIAWKDICVPKEEGGLGLRSLFDTSKALFAKLWWNFRTTNTLWSNYMWIKYCKRHRPQTIEWRGGSQVWKNMILARNFFDQEIWWEPKKGDVSVWFDNWTQLGDLHYHMNLNHDQSQVESVYELCNEDGWNQTVLQHNLDEATCNHVTRILGRLTPTQERDKPWWMPSGSGKFKETFEHLFIECPDTYLGVIQGGSRAAFAGTRRKQSFNINDTPQQARLTSTYPPLHHRSTTTMLKKSSLVMNHSVSESFWRTSDYKPNMLLFVEDDGWTGALVTSKKPWKRSF</sequence>
<dbReference type="SUPFAM" id="SSF56672">
    <property type="entry name" value="DNA/RNA polymerases"/>
    <property type="match status" value="1"/>
</dbReference>
<dbReference type="EMBL" id="CP133617">
    <property type="protein sequence ID" value="WMV32542.1"/>
    <property type="molecule type" value="Genomic_DNA"/>
</dbReference>
<evidence type="ECO:0000259" key="1">
    <source>
        <dbReference type="PROSITE" id="PS50878"/>
    </source>
</evidence>
<dbReference type="PANTHER" id="PTHR33116:SF67">
    <property type="entry name" value="REVERSE TRANSCRIPTASE"/>
    <property type="match status" value="1"/>
</dbReference>